<dbReference type="AlphaFoldDB" id="A0A1D6LPU0"/>
<dbReference type="EMBL" id="CM000782">
    <property type="protein sequence ID" value="AQK81508.1"/>
    <property type="molecule type" value="Genomic_DNA"/>
</dbReference>
<sequence>MRATGKDDSYAAHITKAYKWEFAEREGLQLVVLNPGTTLGPFFMSSVNTSLNNLLQHLRGWLKINQANGLSRTLSTQGGRFHRINYQRGQTGWLMRAKEPSKKLIDLGVCFLPFDVTIRETVDCFRSKGLI</sequence>
<accession>A0A1D6LPU0</accession>
<organism evidence="1">
    <name type="scientific">Zea mays</name>
    <name type="common">Maize</name>
    <dbReference type="NCBI Taxonomy" id="4577"/>
    <lineage>
        <taxon>Eukaryota</taxon>
        <taxon>Viridiplantae</taxon>
        <taxon>Streptophyta</taxon>
        <taxon>Embryophyta</taxon>
        <taxon>Tracheophyta</taxon>
        <taxon>Spermatophyta</taxon>
        <taxon>Magnoliopsida</taxon>
        <taxon>Liliopsida</taxon>
        <taxon>Poales</taxon>
        <taxon>Poaceae</taxon>
        <taxon>PACMAD clade</taxon>
        <taxon>Panicoideae</taxon>
        <taxon>Andropogonodae</taxon>
        <taxon>Andropogoneae</taxon>
        <taxon>Tripsacinae</taxon>
        <taxon>Zea</taxon>
    </lineage>
</organism>
<proteinExistence type="predicted"/>
<name>A0A1D6LPU0_MAIZE</name>
<reference evidence="1" key="1">
    <citation type="submission" date="2015-12" db="EMBL/GenBank/DDBJ databases">
        <title>Update maize B73 reference genome by single molecule sequencing technologies.</title>
        <authorList>
            <consortium name="Maize Genome Sequencing Project"/>
            <person name="Ware D."/>
        </authorList>
    </citation>
    <scope>NUCLEOTIDE SEQUENCE</scope>
    <source>
        <tissue evidence="1">Seedling</tissue>
    </source>
</reference>
<evidence type="ECO:0008006" key="2">
    <source>
        <dbReference type="Google" id="ProtNLM"/>
    </source>
</evidence>
<evidence type="ECO:0000313" key="1">
    <source>
        <dbReference type="EMBL" id="AQK81508.1"/>
    </source>
</evidence>
<dbReference type="Gene3D" id="3.40.50.720">
    <property type="entry name" value="NAD(P)-binding Rossmann-like Domain"/>
    <property type="match status" value="1"/>
</dbReference>
<dbReference type="EMBL" id="CM000782">
    <property type="protein sequence ID" value="AQK81507.1"/>
    <property type="molecule type" value="Genomic_DNA"/>
</dbReference>
<protein>
    <recommendedName>
        <fullName evidence="2">NAD(P)-binding Rossmann-fold superfamily protein</fullName>
    </recommendedName>
</protein>
<gene>
    <name evidence="1" type="ORF">ZEAMMB73_Zm00001d036609</name>
</gene>